<dbReference type="InterPro" id="IPR038532">
    <property type="entry name" value="NDUFS4-like_sf"/>
</dbReference>
<evidence type="ECO:0000256" key="6">
    <source>
        <dbReference type="ARBA" id="ARBA00023136"/>
    </source>
</evidence>
<dbReference type="PANTHER" id="PTHR12219:SF8">
    <property type="entry name" value="NADH DEHYDROGENASE [UBIQUINONE] IRON-SULFUR PROTEIN 4, MITOCHONDRIAL"/>
    <property type="match status" value="1"/>
</dbReference>
<keyword evidence="4" id="KW-0809">Transit peptide</keyword>
<comment type="caution">
    <text evidence="7">The sequence shown here is derived from an EMBL/GenBank/DDBJ whole genome shotgun (WGS) entry which is preliminary data.</text>
</comment>
<accession>A0A967EX14</accession>
<proteinExistence type="predicted"/>
<evidence type="ECO:0000256" key="5">
    <source>
        <dbReference type="ARBA" id="ARBA00022982"/>
    </source>
</evidence>
<evidence type="ECO:0000256" key="1">
    <source>
        <dbReference type="ARBA" id="ARBA00004370"/>
    </source>
</evidence>
<protein>
    <submittedName>
        <fullName evidence="7">ETC complex I subunit</fullName>
    </submittedName>
</protein>
<evidence type="ECO:0000313" key="7">
    <source>
        <dbReference type="EMBL" id="NIA67175.1"/>
    </source>
</evidence>
<keyword evidence="5" id="KW-0249">Electron transport</keyword>
<dbReference type="RefSeq" id="WP_167220460.1">
    <property type="nucleotide sequence ID" value="NZ_JAAQPH010000001.1"/>
</dbReference>
<keyword evidence="6" id="KW-0472">Membrane</keyword>
<keyword evidence="2" id="KW-0813">Transport</keyword>
<keyword evidence="3" id="KW-0679">Respiratory chain</keyword>
<dbReference type="InterPro" id="IPR006885">
    <property type="entry name" value="NADH_UbQ_FeS_4_mit-like"/>
</dbReference>
<evidence type="ECO:0000256" key="2">
    <source>
        <dbReference type="ARBA" id="ARBA00022448"/>
    </source>
</evidence>
<evidence type="ECO:0000256" key="4">
    <source>
        <dbReference type="ARBA" id="ARBA00022946"/>
    </source>
</evidence>
<dbReference type="GO" id="GO:0016020">
    <property type="term" value="C:membrane"/>
    <property type="evidence" value="ECO:0007669"/>
    <property type="project" value="UniProtKB-SubCell"/>
</dbReference>
<name>A0A967EX14_9PROT</name>
<dbReference type="EMBL" id="JAAQPH010000001">
    <property type="protein sequence ID" value="NIA67175.1"/>
    <property type="molecule type" value="Genomic_DNA"/>
</dbReference>
<reference evidence="7" key="1">
    <citation type="submission" date="2020-03" db="EMBL/GenBank/DDBJ databases">
        <title>Genome of Pelagibius litoralis DSM 21314T.</title>
        <authorList>
            <person name="Wang G."/>
        </authorList>
    </citation>
    <scope>NUCLEOTIDE SEQUENCE</scope>
    <source>
        <strain evidence="7">DSM 21314</strain>
    </source>
</reference>
<dbReference type="GO" id="GO:0022900">
    <property type="term" value="P:electron transport chain"/>
    <property type="evidence" value="ECO:0007669"/>
    <property type="project" value="InterPro"/>
</dbReference>
<organism evidence="7 8">
    <name type="scientific">Pelagibius litoralis</name>
    <dbReference type="NCBI Taxonomy" id="374515"/>
    <lineage>
        <taxon>Bacteria</taxon>
        <taxon>Pseudomonadati</taxon>
        <taxon>Pseudomonadota</taxon>
        <taxon>Alphaproteobacteria</taxon>
        <taxon>Rhodospirillales</taxon>
        <taxon>Rhodovibrionaceae</taxon>
        <taxon>Pelagibius</taxon>
    </lineage>
</organism>
<dbReference type="Pfam" id="PF04800">
    <property type="entry name" value="NDUS4"/>
    <property type="match status" value="1"/>
</dbReference>
<dbReference type="AlphaFoldDB" id="A0A967EX14"/>
<dbReference type="PANTHER" id="PTHR12219">
    <property type="entry name" value="NADH-UBIQUINONE OXIDOREDUCTASE"/>
    <property type="match status" value="1"/>
</dbReference>
<gene>
    <name evidence="7" type="ORF">HBA54_01055</name>
</gene>
<sequence length="101" mass="11905">MQVRIYQPPKTAMQSGRARAKVWMMEFEPTAARQVEPLMGWTSSADTRAQLRLRFESLEEAIDYAKAEGLMYSVEKPRERKVKARAYADNFKYDRMGRWTH</sequence>
<comment type="subcellular location">
    <subcellularLocation>
        <location evidence="1">Membrane</location>
    </subcellularLocation>
</comment>
<evidence type="ECO:0000256" key="3">
    <source>
        <dbReference type="ARBA" id="ARBA00022660"/>
    </source>
</evidence>
<dbReference type="Gene3D" id="3.30.160.190">
    <property type="entry name" value="atu1810 like domain"/>
    <property type="match status" value="1"/>
</dbReference>
<keyword evidence="8" id="KW-1185">Reference proteome</keyword>
<dbReference type="Proteomes" id="UP000761264">
    <property type="component" value="Unassembled WGS sequence"/>
</dbReference>
<evidence type="ECO:0000313" key="8">
    <source>
        <dbReference type="Proteomes" id="UP000761264"/>
    </source>
</evidence>